<reference evidence="4 5" key="1">
    <citation type="submission" date="2018-02" db="EMBL/GenBank/DDBJ databases">
        <title>The genomes of Aspergillus section Nigri reveals drivers in fungal speciation.</title>
        <authorList>
            <consortium name="DOE Joint Genome Institute"/>
            <person name="Vesth T.C."/>
            <person name="Nybo J."/>
            <person name="Theobald S."/>
            <person name="Brandl J."/>
            <person name="Frisvad J.C."/>
            <person name="Nielsen K.F."/>
            <person name="Lyhne E.K."/>
            <person name="Kogle M.E."/>
            <person name="Kuo A."/>
            <person name="Riley R."/>
            <person name="Clum A."/>
            <person name="Nolan M."/>
            <person name="Lipzen A."/>
            <person name="Salamov A."/>
            <person name="Henrissat B."/>
            <person name="Wiebenga A."/>
            <person name="De vries R.P."/>
            <person name="Grigoriev I.V."/>
            <person name="Mortensen U.H."/>
            <person name="Andersen M.R."/>
            <person name="Baker S.E."/>
        </authorList>
    </citation>
    <scope>NUCLEOTIDE SEQUENCE [LARGE SCALE GENOMIC DNA]</scope>
    <source>
        <strain evidence="4 5">CBS 313.89</strain>
    </source>
</reference>
<dbReference type="FunFam" id="2.60.120.470:FF:000003">
    <property type="entry name" value="DUF1000 domain protein (AFU_orthologue AFUA_1G09230)"/>
    <property type="match status" value="1"/>
</dbReference>
<dbReference type="InterPro" id="IPR008979">
    <property type="entry name" value="Galactose-bd-like_sf"/>
</dbReference>
<dbReference type="InterPro" id="IPR010400">
    <property type="entry name" value="PITH_dom"/>
</dbReference>
<evidence type="ECO:0000256" key="2">
    <source>
        <dbReference type="SAM" id="MobiDB-lite"/>
    </source>
</evidence>
<dbReference type="InterPro" id="IPR037047">
    <property type="entry name" value="PITH_dom_sf"/>
</dbReference>
<dbReference type="GO" id="GO:0005634">
    <property type="term" value="C:nucleus"/>
    <property type="evidence" value="ECO:0007669"/>
    <property type="project" value="TreeGrafter"/>
</dbReference>
<sequence length="223" mass="24494">MSGHHHHHHGHGGGHCHDEDGHDHSNDITPAIQSLLYSQVQFDSITTLNEATPKSGAAIVKKTWAERLNDEPELESDADEQLLMYIPFTGQVKVHSLLVYTAPTPSAPKTLKLFKNRDDIDFATASELSPTQTIEIPQPVAGADVFEIPLNRAHWNATTSITLFFEDNWSDGEEDVTKVGYVGFKGTFMALNREPVNFLYEAAANPNDHVAIQGVSGVGSRIL</sequence>
<keyword evidence="5" id="KW-1185">Reference proteome</keyword>
<comment type="similarity">
    <text evidence="1">Belongs to the PITHD1 family.</text>
</comment>
<dbReference type="VEuPathDB" id="FungiDB:BO72DRAFT_385911"/>
<organism evidence="4 5">
    <name type="scientific">Aspergillus fijiensis CBS 313.89</name>
    <dbReference type="NCBI Taxonomy" id="1448319"/>
    <lineage>
        <taxon>Eukaryota</taxon>
        <taxon>Fungi</taxon>
        <taxon>Dikarya</taxon>
        <taxon>Ascomycota</taxon>
        <taxon>Pezizomycotina</taxon>
        <taxon>Eurotiomycetes</taxon>
        <taxon>Eurotiomycetidae</taxon>
        <taxon>Eurotiales</taxon>
        <taxon>Aspergillaceae</taxon>
        <taxon>Aspergillus</taxon>
    </lineage>
</organism>
<dbReference type="RefSeq" id="XP_040797928.1">
    <property type="nucleotide sequence ID" value="XM_040941606.1"/>
</dbReference>
<dbReference type="PANTHER" id="PTHR12175">
    <property type="entry name" value="AD039 HT014 THIOREDOXIN FAMILY TRP26"/>
    <property type="match status" value="1"/>
</dbReference>
<dbReference type="PANTHER" id="PTHR12175:SF1">
    <property type="entry name" value="PITH DOMAIN-CONTAINING PROTEIN 1"/>
    <property type="match status" value="1"/>
</dbReference>
<dbReference type="InterPro" id="IPR045099">
    <property type="entry name" value="PITH1-like"/>
</dbReference>
<feature type="region of interest" description="Disordered" evidence="2">
    <location>
        <begin position="1"/>
        <end position="28"/>
    </location>
</feature>
<proteinExistence type="inferred from homology"/>
<accession>A0A8G1RJL9</accession>
<evidence type="ECO:0000256" key="1">
    <source>
        <dbReference type="ARBA" id="ARBA00025788"/>
    </source>
</evidence>
<protein>
    <submittedName>
        <fullName evidence="4">DUF1000 domain protein</fullName>
    </submittedName>
</protein>
<dbReference type="OrthoDB" id="2635at2759"/>
<name>A0A8G1RJL9_9EURO</name>
<dbReference type="PROSITE" id="PS51532">
    <property type="entry name" value="PITH"/>
    <property type="match status" value="1"/>
</dbReference>
<feature type="domain" description="PITH" evidence="3">
    <location>
        <begin position="25"/>
        <end position="204"/>
    </location>
</feature>
<feature type="compositionally biased region" description="Basic and acidic residues" evidence="2">
    <location>
        <begin position="15"/>
        <end position="26"/>
    </location>
</feature>
<dbReference type="EMBL" id="KZ824674">
    <property type="protein sequence ID" value="RAK73918.1"/>
    <property type="molecule type" value="Genomic_DNA"/>
</dbReference>
<dbReference type="GO" id="GO:0005737">
    <property type="term" value="C:cytoplasm"/>
    <property type="evidence" value="ECO:0007669"/>
    <property type="project" value="UniProtKB-ARBA"/>
</dbReference>
<dbReference type="Gene3D" id="2.60.120.470">
    <property type="entry name" value="PITH domain"/>
    <property type="match status" value="1"/>
</dbReference>
<gene>
    <name evidence="4" type="ORF">BO72DRAFT_385911</name>
</gene>
<dbReference type="GeneID" id="63858939"/>
<dbReference type="SUPFAM" id="SSF49785">
    <property type="entry name" value="Galactose-binding domain-like"/>
    <property type="match status" value="1"/>
</dbReference>
<dbReference type="Pfam" id="PF06201">
    <property type="entry name" value="PITH"/>
    <property type="match status" value="1"/>
</dbReference>
<evidence type="ECO:0000313" key="4">
    <source>
        <dbReference type="EMBL" id="RAK73918.1"/>
    </source>
</evidence>
<dbReference type="AlphaFoldDB" id="A0A8G1RJL9"/>
<dbReference type="Proteomes" id="UP000249789">
    <property type="component" value="Unassembled WGS sequence"/>
</dbReference>
<feature type="compositionally biased region" description="Basic residues" evidence="2">
    <location>
        <begin position="1"/>
        <end position="14"/>
    </location>
</feature>
<evidence type="ECO:0000313" key="5">
    <source>
        <dbReference type="Proteomes" id="UP000249789"/>
    </source>
</evidence>
<evidence type="ECO:0000259" key="3">
    <source>
        <dbReference type="PROSITE" id="PS51532"/>
    </source>
</evidence>